<evidence type="ECO:0000313" key="2">
    <source>
        <dbReference type="Proteomes" id="UP001157502"/>
    </source>
</evidence>
<sequence length="94" mass="10891">MENVMKDLNVVVYLDDLLVMGRDETEHLMNLDRVLQRLQENGLRVKKAKCDFGKTQIEYLGHTLDGKGVYPSKDKRTELEPLFSTPHLMDKSIQ</sequence>
<organism evidence="1 2">
    <name type="scientific">Dallia pectoralis</name>
    <name type="common">Alaska blackfish</name>
    <dbReference type="NCBI Taxonomy" id="75939"/>
    <lineage>
        <taxon>Eukaryota</taxon>
        <taxon>Metazoa</taxon>
        <taxon>Chordata</taxon>
        <taxon>Craniata</taxon>
        <taxon>Vertebrata</taxon>
        <taxon>Euteleostomi</taxon>
        <taxon>Actinopterygii</taxon>
        <taxon>Neopterygii</taxon>
        <taxon>Teleostei</taxon>
        <taxon>Protacanthopterygii</taxon>
        <taxon>Esociformes</taxon>
        <taxon>Umbridae</taxon>
        <taxon>Dallia</taxon>
    </lineage>
</organism>
<name>A0ACC2G387_DALPE</name>
<dbReference type="Proteomes" id="UP001157502">
    <property type="component" value="Chromosome 18"/>
</dbReference>
<accession>A0ACC2G387</accession>
<keyword evidence="2" id="KW-1185">Reference proteome</keyword>
<evidence type="ECO:0000313" key="1">
    <source>
        <dbReference type="EMBL" id="KAJ7997967.1"/>
    </source>
</evidence>
<comment type="caution">
    <text evidence="1">The sequence shown here is derived from an EMBL/GenBank/DDBJ whole genome shotgun (WGS) entry which is preliminary data.</text>
</comment>
<protein>
    <submittedName>
        <fullName evidence="1">Uncharacterized protein</fullName>
    </submittedName>
</protein>
<dbReference type="EMBL" id="CM055745">
    <property type="protein sequence ID" value="KAJ7997967.1"/>
    <property type="molecule type" value="Genomic_DNA"/>
</dbReference>
<proteinExistence type="predicted"/>
<gene>
    <name evidence="1" type="ORF">DPEC_G00217650</name>
</gene>
<reference evidence="1" key="1">
    <citation type="submission" date="2021-05" db="EMBL/GenBank/DDBJ databases">
        <authorList>
            <person name="Pan Q."/>
            <person name="Jouanno E."/>
            <person name="Zahm M."/>
            <person name="Klopp C."/>
            <person name="Cabau C."/>
            <person name="Louis A."/>
            <person name="Berthelot C."/>
            <person name="Parey E."/>
            <person name="Roest Crollius H."/>
            <person name="Montfort J."/>
            <person name="Robinson-Rechavi M."/>
            <person name="Bouchez O."/>
            <person name="Lampietro C."/>
            <person name="Lopez Roques C."/>
            <person name="Donnadieu C."/>
            <person name="Postlethwait J."/>
            <person name="Bobe J."/>
            <person name="Dillon D."/>
            <person name="Chandos A."/>
            <person name="von Hippel F."/>
            <person name="Guiguen Y."/>
        </authorList>
    </citation>
    <scope>NUCLEOTIDE SEQUENCE</scope>
    <source>
        <strain evidence="1">YG-Jan2019</strain>
    </source>
</reference>